<feature type="transmembrane region" description="Helical" evidence="1">
    <location>
        <begin position="172"/>
        <end position="191"/>
    </location>
</feature>
<keyword evidence="3" id="KW-1185">Reference proteome</keyword>
<proteinExistence type="predicted"/>
<organism evidence="2 3">
    <name type="scientific">Folsomia candida</name>
    <name type="common">Springtail</name>
    <dbReference type="NCBI Taxonomy" id="158441"/>
    <lineage>
        <taxon>Eukaryota</taxon>
        <taxon>Metazoa</taxon>
        <taxon>Ecdysozoa</taxon>
        <taxon>Arthropoda</taxon>
        <taxon>Hexapoda</taxon>
        <taxon>Collembola</taxon>
        <taxon>Entomobryomorpha</taxon>
        <taxon>Isotomoidea</taxon>
        <taxon>Isotomidae</taxon>
        <taxon>Proisotominae</taxon>
        <taxon>Folsomia</taxon>
    </lineage>
</organism>
<evidence type="ECO:0000313" key="3">
    <source>
        <dbReference type="Proteomes" id="UP000198287"/>
    </source>
</evidence>
<dbReference type="EMBL" id="LNIX01000059">
    <property type="protein sequence ID" value="OXA37313.1"/>
    <property type="molecule type" value="Genomic_DNA"/>
</dbReference>
<dbReference type="Proteomes" id="UP000198287">
    <property type="component" value="Unassembled WGS sequence"/>
</dbReference>
<evidence type="ECO:0000313" key="2">
    <source>
        <dbReference type="EMBL" id="OXA37313.1"/>
    </source>
</evidence>
<feature type="transmembrane region" description="Helical" evidence="1">
    <location>
        <begin position="20"/>
        <end position="41"/>
    </location>
</feature>
<evidence type="ECO:0000256" key="1">
    <source>
        <dbReference type="SAM" id="Phobius"/>
    </source>
</evidence>
<protein>
    <submittedName>
        <fullName evidence="2">Uncharacterized protein</fullName>
    </submittedName>
</protein>
<gene>
    <name evidence="2" type="ORF">Fcan01_27917</name>
</gene>
<keyword evidence="1" id="KW-1133">Transmembrane helix</keyword>
<comment type="caution">
    <text evidence="2">The sequence shown here is derived from an EMBL/GenBank/DDBJ whole genome shotgun (WGS) entry which is preliminary data.</text>
</comment>
<keyword evidence="1" id="KW-0812">Transmembrane</keyword>
<reference evidence="2 3" key="1">
    <citation type="submission" date="2015-12" db="EMBL/GenBank/DDBJ databases">
        <title>The genome of Folsomia candida.</title>
        <authorList>
            <person name="Faddeeva A."/>
            <person name="Derks M.F."/>
            <person name="Anvar Y."/>
            <person name="Smit S."/>
            <person name="Van Straalen N."/>
            <person name="Roelofs D."/>
        </authorList>
    </citation>
    <scope>NUCLEOTIDE SEQUENCE [LARGE SCALE GENOMIC DNA]</scope>
    <source>
        <strain evidence="2 3">VU population</strain>
        <tissue evidence="2">Whole body</tissue>
    </source>
</reference>
<sequence length="274" mass="31253">MDKQPSQSQEDLISLEGKILKSIILTFFIYPFIITPSEIVLGCDSPHYVIEDLRSTLDFNFPTYLILQLFRVYILIITSYEVCRCLSFLILYFVTALRLVGNIYNELVVRAKKSRIRSELEIGEHIETQLAVKSLAASQELGTLGLLKIGIIVFVLSNFVTIRLYDSLPTPTYTFFPSAAVMVALIVNLLLPKTHNVIENSDEMIRNWRKSCTTENGYDAKILRRMFRSLRPTALYAGLGESRIICLNKETKVQYFEKVFSLTVDMLLTIPDSA</sequence>
<feature type="transmembrane region" description="Helical" evidence="1">
    <location>
        <begin position="141"/>
        <end position="160"/>
    </location>
</feature>
<accession>A0A226CWG0</accession>
<keyword evidence="1" id="KW-0472">Membrane</keyword>
<dbReference type="AlphaFoldDB" id="A0A226CWG0"/>
<name>A0A226CWG0_FOLCA</name>